<dbReference type="Pfam" id="PF00144">
    <property type="entry name" value="Beta-lactamase"/>
    <property type="match status" value="1"/>
</dbReference>
<keyword evidence="2" id="KW-0732">Signal</keyword>
<name>A0A8H6YTH3_9AGAR</name>
<feature type="signal peptide" evidence="2">
    <location>
        <begin position="1"/>
        <end position="18"/>
    </location>
</feature>
<protein>
    <submittedName>
        <fullName evidence="4">Beta-lactamase class penicillin binding protein</fullName>
    </submittedName>
</protein>
<dbReference type="Proteomes" id="UP000623467">
    <property type="component" value="Unassembled WGS sequence"/>
</dbReference>
<evidence type="ECO:0000256" key="1">
    <source>
        <dbReference type="ARBA" id="ARBA00038215"/>
    </source>
</evidence>
<comment type="similarity">
    <text evidence="1">Belongs to the peptidase S12 family.</text>
</comment>
<dbReference type="SUPFAM" id="SSF56601">
    <property type="entry name" value="beta-lactamase/transpeptidase-like"/>
    <property type="match status" value="1"/>
</dbReference>
<accession>A0A8H6YTH3</accession>
<sequence>MHFLLQTLVLQSVVLICAAPWPNAEQQHFSAGDDSPDRSNLLNARMDAAINAILKDFNTPGGVSVAVVQKSQNSGWAVETKGYGFAKVDGTRVTEDTMFGIGSNSKLFDILATGLLISNKTLSPRISWDTKLASVMPEWKLMDPVASAETTILDAMSHRTGLPRHDFMPPTDTVSDTIRRLRYLKPSTGFREQWQYNNHMYTVLSYFPPLLTGVPFETYVTDNILEPLGMSSTTYFSKPAADSGHLADGMGRDGVNQTEDLFGMGQVRAYPFWAPNEGKPGDVISGAGGLISSARDMAIWLQTLLAEGRNPVDNKPVIPDDIIRRVSSGATVSIPAAEFLELSPVVYGGGQMRGTYRGFGKHLIDFLVDLAQINPHGGSVLGFKSQITRIPSQNFGVSVLSNDEPFGFQRLTGVEGFEERPKTTPRSPNPTLPSVPFSVLAGAYRDMAYGTLDLCLVSPQNPPVSPSALCRQLIEEIPTALPGILDPLVPTLLARWNGFGVTHVSLAHFERNLFNVTGVFSIPTGNSSDKPYWVQSDTNPDLTAEFSFDGKAGVGVRGFWGAGAGVQSPRGDSAQERAEVWFEKIAA</sequence>
<dbReference type="AlphaFoldDB" id="A0A8H6YTH3"/>
<dbReference type="InterPro" id="IPR050491">
    <property type="entry name" value="AmpC-like"/>
</dbReference>
<feature type="domain" description="Beta-lactamase-related" evidence="3">
    <location>
        <begin position="61"/>
        <end position="406"/>
    </location>
</feature>
<dbReference type="InterPro" id="IPR012338">
    <property type="entry name" value="Beta-lactam/transpept-like"/>
</dbReference>
<organism evidence="4 5">
    <name type="scientific">Mycena sanguinolenta</name>
    <dbReference type="NCBI Taxonomy" id="230812"/>
    <lineage>
        <taxon>Eukaryota</taxon>
        <taxon>Fungi</taxon>
        <taxon>Dikarya</taxon>
        <taxon>Basidiomycota</taxon>
        <taxon>Agaricomycotina</taxon>
        <taxon>Agaricomycetes</taxon>
        <taxon>Agaricomycetidae</taxon>
        <taxon>Agaricales</taxon>
        <taxon>Marasmiineae</taxon>
        <taxon>Mycenaceae</taxon>
        <taxon>Mycena</taxon>
    </lineage>
</organism>
<evidence type="ECO:0000259" key="3">
    <source>
        <dbReference type="Pfam" id="PF00144"/>
    </source>
</evidence>
<dbReference type="PANTHER" id="PTHR46825">
    <property type="entry name" value="D-ALANYL-D-ALANINE-CARBOXYPEPTIDASE/ENDOPEPTIDASE AMPH"/>
    <property type="match status" value="1"/>
</dbReference>
<keyword evidence="5" id="KW-1185">Reference proteome</keyword>
<dbReference type="EMBL" id="JACAZH010000006">
    <property type="protein sequence ID" value="KAF7366888.1"/>
    <property type="molecule type" value="Genomic_DNA"/>
</dbReference>
<comment type="caution">
    <text evidence="4">The sequence shown here is derived from an EMBL/GenBank/DDBJ whole genome shotgun (WGS) entry which is preliminary data.</text>
</comment>
<evidence type="ECO:0000313" key="5">
    <source>
        <dbReference type="Proteomes" id="UP000623467"/>
    </source>
</evidence>
<dbReference type="PANTHER" id="PTHR46825:SF15">
    <property type="entry name" value="BETA-LACTAMASE-RELATED DOMAIN-CONTAINING PROTEIN"/>
    <property type="match status" value="1"/>
</dbReference>
<dbReference type="Gene3D" id="3.40.710.10">
    <property type="entry name" value="DD-peptidase/beta-lactamase superfamily"/>
    <property type="match status" value="1"/>
</dbReference>
<reference evidence="4" key="1">
    <citation type="submission" date="2020-05" db="EMBL/GenBank/DDBJ databases">
        <title>Mycena genomes resolve the evolution of fungal bioluminescence.</title>
        <authorList>
            <person name="Tsai I.J."/>
        </authorList>
    </citation>
    <scope>NUCLEOTIDE SEQUENCE</scope>
    <source>
        <strain evidence="4">160909Yilan</strain>
    </source>
</reference>
<evidence type="ECO:0000313" key="4">
    <source>
        <dbReference type="EMBL" id="KAF7366888.1"/>
    </source>
</evidence>
<feature type="chain" id="PRO_5034156758" evidence="2">
    <location>
        <begin position="19"/>
        <end position="587"/>
    </location>
</feature>
<dbReference type="OrthoDB" id="5946976at2759"/>
<gene>
    <name evidence="4" type="ORF">MSAN_00947500</name>
</gene>
<evidence type="ECO:0000256" key="2">
    <source>
        <dbReference type="SAM" id="SignalP"/>
    </source>
</evidence>
<dbReference type="InterPro" id="IPR001466">
    <property type="entry name" value="Beta-lactam-related"/>
</dbReference>
<proteinExistence type="inferred from homology"/>